<gene>
    <name evidence="10" type="primary">queG</name>
    <name evidence="10" type="ORF">GCL57_08845</name>
</gene>
<evidence type="ECO:0000256" key="4">
    <source>
        <dbReference type="ARBA" id="ARBA00022723"/>
    </source>
</evidence>
<dbReference type="PROSITE" id="PS00198">
    <property type="entry name" value="4FE4S_FER_1"/>
    <property type="match status" value="1"/>
</dbReference>
<sequence length="370" mass="42673">MILREDIIELLKKYDAYATGVFSFEDKKYVNVFDKDFKAFEQWLNDKAHAGMKFLESNIDVRKDPSFILPNSKTALVFLFPYSMGHRVRNKRVVSFEIKAKKNSLIGNKLISRYVYGKDYHKILKNNLVLIGQALQKHLNKKFTFRPVIDSIPFFDRAHAREAHIGFIGKNTMLIRPGMGSFFFIATLLLDLSHSEIIEHFDTPKINPIASLDCGDCTKCLDSCPTNALIKPYYLDANKCLSYLTIEHRDIVPKEYISHFSKTIYGCDICQEVCPYNLVTSDFNILKGFAEYNSSFLSISIKDIALMTPLEYEKWFGGTAATRAKYQGLIRNALYHLYSNQDEDLHNILQKLENSEFKLISNTVKQIQNF</sequence>
<keyword evidence="3" id="KW-0819">tRNA processing</keyword>
<dbReference type="InterPro" id="IPR004453">
    <property type="entry name" value="QueG"/>
</dbReference>
<keyword evidence="2" id="KW-0963">Cytoplasm</keyword>
<evidence type="ECO:0000256" key="1">
    <source>
        <dbReference type="ARBA" id="ARBA00022485"/>
    </source>
</evidence>
<feature type="domain" description="4Fe-4S ferredoxin-type" evidence="9">
    <location>
        <begin position="253"/>
        <end position="284"/>
    </location>
</feature>
<evidence type="ECO:0000259" key="9">
    <source>
        <dbReference type="PROSITE" id="PS51379"/>
    </source>
</evidence>
<evidence type="ECO:0000313" key="10">
    <source>
        <dbReference type="EMBL" id="KAB8031064.1"/>
    </source>
</evidence>
<dbReference type="PANTHER" id="PTHR30002">
    <property type="entry name" value="EPOXYQUEUOSINE REDUCTASE"/>
    <property type="match status" value="1"/>
</dbReference>
<comment type="caution">
    <text evidence="10">The sequence shown here is derived from an EMBL/GenBank/DDBJ whole genome shotgun (WGS) entry which is preliminary data.</text>
</comment>
<dbReference type="Gene3D" id="3.30.70.20">
    <property type="match status" value="1"/>
</dbReference>
<keyword evidence="8" id="KW-0411">Iron-sulfur</keyword>
<evidence type="ECO:0000256" key="5">
    <source>
        <dbReference type="ARBA" id="ARBA00022785"/>
    </source>
</evidence>
<evidence type="ECO:0000256" key="7">
    <source>
        <dbReference type="ARBA" id="ARBA00023004"/>
    </source>
</evidence>
<dbReference type="PANTHER" id="PTHR30002:SF4">
    <property type="entry name" value="EPOXYQUEUOSINE REDUCTASE"/>
    <property type="match status" value="1"/>
</dbReference>
<dbReference type="GO" id="GO:0052693">
    <property type="term" value="F:epoxyqueuosine reductase activity"/>
    <property type="evidence" value="ECO:0007669"/>
    <property type="project" value="UniProtKB-EC"/>
</dbReference>
<proteinExistence type="predicted"/>
<dbReference type="NCBIfam" id="TIGR00276">
    <property type="entry name" value="tRNA epoxyqueuosine(34) reductase QueG"/>
    <property type="match status" value="1"/>
</dbReference>
<dbReference type="InterPro" id="IPR013542">
    <property type="entry name" value="QueG_DUF1730"/>
</dbReference>
<dbReference type="InterPro" id="IPR017896">
    <property type="entry name" value="4Fe4S_Fe-S-bd"/>
</dbReference>
<keyword evidence="6 10" id="KW-0560">Oxidoreductase</keyword>
<reference evidence="10 11" key="1">
    <citation type="submission" date="2019-10" db="EMBL/GenBank/DDBJ databases">
        <title>New genus of Silvanigrellaceae.</title>
        <authorList>
            <person name="Pitt A."/>
            <person name="Hahn M.W."/>
        </authorList>
    </citation>
    <scope>NUCLEOTIDE SEQUENCE [LARGE SCALE GENOMIC DNA]</scope>
    <source>
        <strain evidence="10 11">33A1-SZDP</strain>
    </source>
</reference>
<dbReference type="GO" id="GO:0051539">
    <property type="term" value="F:4 iron, 4 sulfur cluster binding"/>
    <property type="evidence" value="ECO:0007669"/>
    <property type="project" value="UniProtKB-KW"/>
</dbReference>
<feature type="domain" description="4Fe-4S ferredoxin-type" evidence="9">
    <location>
        <begin position="202"/>
        <end position="234"/>
    </location>
</feature>
<keyword evidence="7" id="KW-0408">Iron</keyword>
<keyword evidence="11" id="KW-1185">Reference proteome</keyword>
<accession>A0A833JFN6</accession>
<evidence type="ECO:0000313" key="11">
    <source>
        <dbReference type="Proteomes" id="UP000442694"/>
    </source>
</evidence>
<dbReference type="GO" id="GO:0008616">
    <property type="term" value="P:tRNA queuosine(34) biosynthetic process"/>
    <property type="evidence" value="ECO:0007669"/>
    <property type="project" value="UniProtKB-KW"/>
</dbReference>
<dbReference type="Pfam" id="PF13484">
    <property type="entry name" value="Fer4_16"/>
    <property type="match status" value="1"/>
</dbReference>
<keyword evidence="1" id="KW-0004">4Fe-4S</keyword>
<dbReference type="SUPFAM" id="SSF46548">
    <property type="entry name" value="alpha-helical ferredoxin"/>
    <property type="match status" value="1"/>
</dbReference>
<evidence type="ECO:0000256" key="8">
    <source>
        <dbReference type="ARBA" id="ARBA00023014"/>
    </source>
</evidence>
<organism evidence="10 11">
    <name type="scientific">Fluviispira multicolorata</name>
    <dbReference type="NCBI Taxonomy" id="2654512"/>
    <lineage>
        <taxon>Bacteria</taxon>
        <taxon>Pseudomonadati</taxon>
        <taxon>Bdellovibrionota</taxon>
        <taxon>Oligoflexia</taxon>
        <taxon>Silvanigrellales</taxon>
        <taxon>Silvanigrellaceae</taxon>
        <taxon>Fluviispira</taxon>
    </lineage>
</organism>
<evidence type="ECO:0000256" key="3">
    <source>
        <dbReference type="ARBA" id="ARBA00022694"/>
    </source>
</evidence>
<dbReference type="PROSITE" id="PS51379">
    <property type="entry name" value="4FE4S_FER_2"/>
    <property type="match status" value="2"/>
</dbReference>
<dbReference type="Proteomes" id="UP000442694">
    <property type="component" value="Unassembled WGS sequence"/>
</dbReference>
<dbReference type="GO" id="GO:0046872">
    <property type="term" value="F:metal ion binding"/>
    <property type="evidence" value="ECO:0007669"/>
    <property type="project" value="UniProtKB-KW"/>
</dbReference>
<keyword evidence="5" id="KW-0671">Queuosine biosynthesis</keyword>
<protein>
    <submittedName>
        <fullName evidence="10">tRNA epoxyqueuosine(34) reductase QueG</fullName>
        <ecNumber evidence="10">1.17.99.6</ecNumber>
    </submittedName>
</protein>
<keyword evidence="4" id="KW-0479">Metal-binding</keyword>
<dbReference type="AlphaFoldDB" id="A0A833JFN6"/>
<dbReference type="Pfam" id="PF08331">
    <property type="entry name" value="QueG_DUF1730"/>
    <property type="match status" value="1"/>
</dbReference>
<evidence type="ECO:0000256" key="6">
    <source>
        <dbReference type="ARBA" id="ARBA00023002"/>
    </source>
</evidence>
<evidence type="ECO:0000256" key="2">
    <source>
        <dbReference type="ARBA" id="ARBA00022490"/>
    </source>
</evidence>
<dbReference type="InterPro" id="IPR017900">
    <property type="entry name" value="4Fe4S_Fe_S_CS"/>
</dbReference>
<dbReference type="RefSeq" id="WP_152212989.1">
    <property type="nucleotide sequence ID" value="NZ_WFLN01000006.1"/>
</dbReference>
<name>A0A833JFN6_9BACT</name>
<dbReference type="EMBL" id="WFLN01000006">
    <property type="protein sequence ID" value="KAB8031064.1"/>
    <property type="molecule type" value="Genomic_DNA"/>
</dbReference>
<dbReference type="EC" id="1.17.99.6" evidence="10"/>